<comment type="pathway">
    <text evidence="7">Glycan biosynthesis; glycogen biosynthesis.</text>
</comment>
<accession>A0ABY8C325</accession>
<evidence type="ECO:0000256" key="5">
    <source>
        <dbReference type="ARBA" id="ARBA00022679"/>
    </source>
</evidence>
<sequence length="490" mass="56435">MNDKQVKVLMVTAEAVPFAKTGGLADVVGVLPKELQKLGVDARVVMPLYKCVKEKFAADLEFVRWSMLRMGWRTLYAGLFRCNYEGVEYYFIDNEYYFGYDEIYKDYDFDIERFCFFQKAVLEALGQAMRFYPDIIHCHDWQAGLIPVLLQAQYQQFGYFPEIRTLLTIHNLRFQGYTSYEKIADLTGLDNSYLNDYGVLKDGYANFLKAGIVYADKINTVSHTYAQEIMYEFYGERLETVLNYYKNKLCGITNGIDTVEFNPATDPTLVKNYSVSDFAQGKAKNKMAVQKQLNLTVDEDVPLIVMISRLTDQKGLDLFNCIAEDLLKMEDCQIVILGTGPSMYEDSLRYFSNKYPQKMRACLRFDDHFSNLLYAGADLLLMPSIFEPCGLSQMIAMRYGTLPIVRETGGLVDTVQPYNRYEHSGNGFSFTNINAHDFLHVICQALRLYRAYHNGENMDFANLITTAMKCDFSWNNAGKEYLKLYESMIE</sequence>
<evidence type="ECO:0000313" key="11">
    <source>
        <dbReference type="Proteomes" id="UP001220478"/>
    </source>
</evidence>
<feature type="domain" description="Glycosyl transferase family 1" evidence="8">
    <location>
        <begin position="296"/>
        <end position="448"/>
    </location>
</feature>
<comment type="similarity">
    <text evidence="3 7">Belongs to the glycosyltransferase 1 family. Bacterial/plant glycogen synthase subfamily.</text>
</comment>
<keyword evidence="11" id="KW-1185">Reference proteome</keyword>
<dbReference type="SUPFAM" id="SSF53756">
    <property type="entry name" value="UDP-Glycosyltransferase/glycogen phosphorylase"/>
    <property type="match status" value="1"/>
</dbReference>
<dbReference type="InterPro" id="IPR013534">
    <property type="entry name" value="Starch_synth_cat_dom"/>
</dbReference>
<evidence type="ECO:0000256" key="3">
    <source>
        <dbReference type="ARBA" id="ARBA00010281"/>
    </source>
</evidence>
<dbReference type="InterPro" id="IPR011835">
    <property type="entry name" value="GS/SS"/>
</dbReference>
<dbReference type="PANTHER" id="PTHR45825:SF11">
    <property type="entry name" value="ALPHA AMYLASE DOMAIN-CONTAINING PROTEIN"/>
    <property type="match status" value="1"/>
</dbReference>
<dbReference type="Proteomes" id="UP001220478">
    <property type="component" value="Chromosome"/>
</dbReference>
<dbReference type="NCBIfam" id="TIGR02095">
    <property type="entry name" value="glgA"/>
    <property type="match status" value="1"/>
</dbReference>
<dbReference type="Pfam" id="PF00534">
    <property type="entry name" value="Glycos_transf_1"/>
    <property type="match status" value="1"/>
</dbReference>
<proteinExistence type="inferred from homology"/>
<keyword evidence="5 7" id="KW-0808">Transferase</keyword>
<evidence type="ECO:0000259" key="8">
    <source>
        <dbReference type="Pfam" id="PF00534"/>
    </source>
</evidence>
<comment type="function">
    <text evidence="2 7">Synthesizes alpha-1,4-glucan chains using ADP-glucose.</text>
</comment>
<dbReference type="EMBL" id="CP118868">
    <property type="protein sequence ID" value="WEG35082.1"/>
    <property type="molecule type" value="Genomic_DNA"/>
</dbReference>
<dbReference type="PANTHER" id="PTHR45825">
    <property type="entry name" value="GRANULE-BOUND STARCH SYNTHASE 1, CHLOROPLASTIC/AMYLOPLASTIC"/>
    <property type="match status" value="1"/>
</dbReference>
<keyword evidence="6 7" id="KW-0320">Glycogen biosynthesis</keyword>
<name>A0ABY8C325_9FIRM</name>
<dbReference type="Pfam" id="PF08323">
    <property type="entry name" value="Glyco_transf_5"/>
    <property type="match status" value="1"/>
</dbReference>
<dbReference type="GO" id="GO:0009011">
    <property type="term" value="F:alpha-1,4-glucan glucosyltransferase (ADP-glucose donor) activity"/>
    <property type="evidence" value="ECO:0007669"/>
    <property type="project" value="UniProtKB-EC"/>
</dbReference>
<protein>
    <recommendedName>
        <fullName evidence="7">Glycogen synthase</fullName>
        <ecNumber evidence="7">2.4.1.21</ecNumber>
    </recommendedName>
    <alternativeName>
        <fullName evidence="7">Starch [bacterial glycogen] synthase</fullName>
    </alternativeName>
</protein>
<evidence type="ECO:0000256" key="6">
    <source>
        <dbReference type="ARBA" id="ARBA00023056"/>
    </source>
</evidence>
<evidence type="ECO:0000256" key="7">
    <source>
        <dbReference type="HAMAP-Rule" id="MF_00484"/>
    </source>
</evidence>
<gene>
    <name evidence="7 10" type="primary">glgA</name>
    <name evidence="10" type="ORF">PYS61_03840</name>
</gene>
<dbReference type="InterPro" id="IPR001296">
    <property type="entry name" value="Glyco_trans_1"/>
</dbReference>
<comment type="catalytic activity">
    <reaction evidence="1 7">
        <text>[(1-&gt;4)-alpha-D-glucosyl](n) + ADP-alpha-D-glucose = [(1-&gt;4)-alpha-D-glucosyl](n+1) + ADP + H(+)</text>
        <dbReference type="Rhea" id="RHEA:18189"/>
        <dbReference type="Rhea" id="RHEA-COMP:9584"/>
        <dbReference type="Rhea" id="RHEA-COMP:9587"/>
        <dbReference type="ChEBI" id="CHEBI:15378"/>
        <dbReference type="ChEBI" id="CHEBI:15444"/>
        <dbReference type="ChEBI" id="CHEBI:57498"/>
        <dbReference type="ChEBI" id="CHEBI:456216"/>
        <dbReference type="EC" id="2.4.1.21"/>
    </reaction>
</comment>
<evidence type="ECO:0000256" key="4">
    <source>
        <dbReference type="ARBA" id="ARBA00022676"/>
    </source>
</evidence>
<keyword evidence="4 7" id="KW-0328">Glycosyltransferase</keyword>
<evidence type="ECO:0000256" key="2">
    <source>
        <dbReference type="ARBA" id="ARBA00002764"/>
    </source>
</evidence>
<feature type="domain" description="Starch synthase catalytic" evidence="9">
    <location>
        <begin position="7"/>
        <end position="243"/>
    </location>
</feature>
<reference evidence="10 11" key="1">
    <citation type="submission" date="2023-02" db="EMBL/GenBank/DDBJ databases">
        <title>Novel Oscillospiraceae bacterial genomes.</title>
        <authorList>
            <person name="Srinivasan S."/>
            <person name="Austin M.N."/>
            <person name="Fiedler T.L."/>
            <person name="Strenk S.M."/>
            <person name="Agnew K.J."/>
            <person name="Nagana Gowda G.A."/>
            <person name="Raftery D."/>
            <person name="Beamer M.A."/>
            <person name="Achilles S.L."/>
            <person name="Wiesenfeld H.C."/>
            <person name="Fredricks D.N."/>
            <person name="Hillier S.L."/>
        </authorList>
    </citation>
    <scope>NUCLEOTIDE SEQUENCE [LARGE SCALE GENOMIC DNA]</scope>
    <source>
        <strain evidence="10 11">CHIC02 1186E3-8</strain>
    </source>
</reference>
<dbReference type="HAMAP" id="MF_00484">
    <property type="entry name" value="Glycogen_synth"/>
    <property type="match status" value="1"/>
</dbReference>
<feature type="binding site" evidence="7">
    <location>
        <position position="20"/>
    </location>
    <ligand>
        <name>ADP-alpha-D-glucose</name>
        <dbReference type="ChEBI" id="CHEBI:57498"/>
    </ligand>
</feature>
<evidence type="ECO:0000256" key="1">
    <source>
        <dbReference type="ARBA" id="ARBA00001478"/>
    </source>
</evidence>
<dbReference type="Gene3D" id="3.40.50.2000">
    <property type="entry name" value="Glycogen Phosphorylase B"/>
    <property type="match status" value="2"/>
</dbReference>
<evidence type="ECO:0000259" key="9">
    <source>
        <dbReference type="Pfam" id="PF08323"/>
    </source>
</evidence>
<organism evidence="10 11">
    <name type="scientific">Amygdalobacter indicium</name>
    <dbReference type="NCBI Taxonomy" id="3029272"/>
    <lineage>
        <taxon>Bacteria</taxon>
        <taxon>Bacillati</taxon>
        <taxon>Bacillota</taxon>
        <taxon>Clostridia</taxon>
        <taxon>Eubacteriales</taxon>
        <taxon>Oscillospiraceae</taxon>
        <taxon>Amygdalobacter</taxon>
    </lineage>
</organism>
<dbReference type="EC" id="2.4.1.21" evidence="7"/>
<evidence type="ECO:0000313" key="10">
    <source>
        <dbReference type="EMBL" id="WEG35082.1"/>
    </source>
</evidence>
<dbReference type="CDD" id="cd03791">
    <property type="entry name" value="GT5_Glycogen_synthase_DULL1-like"/>
    <property type="match status" value="1"/>
</dbReference>
<dbReference type="RefSeq" id="WP_315571116.1">
    <property type="nucleotide sequence ID" value="NZ_CP118868.1"/>
</dbReference>
<dbReference type="NCBIfam" id="NF001898">
    <property type="entry name" value="PRK00654.1-1"/>
    <property type="match status" value="1"/>
</dbReference>